<dbReference type="Proteomes" id="UP000076863">
    <property type="component" value="Unassembled WGS sequence"/>
</dbReference>
<keyword evidence="2 6" id="KW-0812">Transmembrane</keyword>
<keyword evidence="4 9" id="KW-1133">Transmembrane helix</keyword>
<accession>A0A167FGD8</accession>
<feature type="region of interest" description="Disordered" evidence="8">
    <location>
        <begin position="1"/>
        <end position="37"/>
    </location>
</feature>
<evidence type="ECO:0000256" key="4">
    <source>
        <dbReference type="ARBA" id="ARBA00022989"/>
    </source>
</evidence>
<feature type="transmembrane region" description="Helical" evidence="9">
    <location>
        <begin position="263"/>
        <end position="284"/>
    </location>
</feature>
<feature type="transmembrane region" description="Helical" evidence="9">
    <location>
        <begin position="53"/>
        <end position="71"/>
    </location>
</feature>
<evidence type="ECO:0000256" key="9">
    <source>
        <dbReference type="SAM" id="Phobius"/>
    </source>
</evidence>
<evidence type="ECO:0000256" key="2">
    <source>
        <dbReference type="ARBA" id="ARBA00022692"/>
    </source>
</evidence>
<dbReference type="InterPro" id="IPR023395">
    <property type="entry name" value="MCP_dom_sf"/>
</dbReference>
<organism evidence="10 11">
    <name type="scientific">Beauveria brongniartii RCEF 3172</name>
    <dbReference type="NCBI Taxonomy" id="1081107"/>
    <lineage>
        <taxon>Eukaryota</taxon>
        <taxon>Fungi</taxon>
        <taxon>Dikarya</taxon>
        <taxon>Ascomycota</taxon>
        <taxon>Pezizomycotina</taxon>
        <taxon>Sordariomycetes</taxon>
        <taxon>Hypocreomycetidae</taxon>
        <taxon>Hypocreales</taxon>
        <taxon>Cordycipitaceae</taxon>
        <taxon>Beauveria</taxon>
        <taxon>Beauveria brongniartii</taxon>
    </lineage>
</organism>
<dbReference type="EMBL" id="AZHA01000009">
    <property type="protein sequence ID" value="OAA45232.1"/>
    <property type="molecule type" value="Genomic_DNA"/>
</dbReference>
<dbReference type="PANTHER" id="PTHR47567">
    <property type="entry name" value="MITOCHONDRIAL SUBSTRATE/SOLUTE CARRIER"/>
    <property type="match status" value="1"/>
</dbReference>
<feature type="transmembrane region" description="Helical" evidence="9">
    <location>
        <begin position="224"/>
        <end position="243"/>
    </location>
</feature>
<keyword evidence="3" id="KW-0999">Mitochondrion inner membrane</keyword>
<dbReference type="AlphaFoldDB" id="A0A167FGD8"/>
<evidence type="ECO:0000313" key="10">
    <source>
        <dbReference type="EMBL" id="OAA45232.1"/>
    </source>
</evidence>
<evidence type="ECO:0000313" key="11">
    <source>
        <dbReference type="Proteomes" id="UP000076863"/>
    </source>
</evidence>
<dbReference type="GO" id="GO:0016020">
    <property type="term" value="C:membrane"/>
    <property type="evidence" value="ECO:0007669"/>
    <property type="project" value="UniProtKB-SubCell"/>
</dbReference>
<protein>
    <submittedName>
        <fullName evidence="10">Mitochondrial carrier protein</fullName>
    </submittedName>
</protein>
<name>A0A167FGD8_9HYPO</name>
<dbReference type="Gene3D" id="1.50.40.10">
    <property type="entry name" value="Mitochondrial carrier domain"/>
    <property type="match status" value="1"/>
</dbReference>
<keyword evidence="5 6" id="KW-0472">Membrane</keyword>
<feature type="transmembrane region" description="Helical" evidence="9">
    <location>
        <begin position="83"/>
        <end position="104"/>
    </location>
</feature>
<evidence type="ECO:0000256" key="1">
    <source>
        <dbReference type="ARBA" id="ARBA00004141"/>
    </source>
</evidence>
<comment type="subcellular location">
    <subcellularLocation>
        <location evidence="1">Membrane</location>
        <topology evidence="1">Multi-pass membrane protein</topology>
    </subcellularLocation>
</comment>
<keyword evidence="7" id="KW-0813">Transport</keyword>
<dbReference type="PROSITE" id="PS50920">
    <property type="entry name" value="SOLCAR"/>
    <property type="match status" value="1"/>
</dbReference>
<feature type="repeat" description="Solcar" evidence="6">
    <location>
        <begin position="173"/>
        <end position="253"/>
    </location>
</feature>
<keyword evidence="11" id="KW-1185">Reference proteome</keyword>
<proteinExistence type="inferred from homology"/>
<dbReference type="InterPro" id="IPR018108">
    <property type="entry name" value="MCP_transmembrane"/>
</dbReference>
<evidence type="ECO:0000256" key="7">
    <source>
        <dbReference type="RuleBase" id="RU000488"/>
    </source>
</evidence>
<dbReference type="Pfam" id="PF00153">
    <property type="entry name" value="Mito_carr"/>
    <property type="match status" value="1"/>
</dbReference>
<keyword evidence="3" id="KW-0496">Mitochondrion</keyword>
<dbReference type="PANTHER" id="PTHR47567:SF1">
    <property type="entry name" value="NAD-DEPENDENT EPIMERASE_DEHYDRATASE DOMAIN-CONTAINING PROTEIN"/>
    <property type="match status" value="1"/>
</dbReference>
<dbReference type="SUPFAM" id="SSF103506">
    <property type="entry name" value="Mitochondrial carrier"/>
    <property type="match status" value="1"/>
</dbReference>
<gene>
    <name evidence="10" type="ORF">BBO_03810</name>
</gene>
<evidence type="ECO:0000256" key="5">
    <source>
        <dbReference type="ARBA" id="ARBA00023136"/>
    </source>
</evidence>
<dbReference type="OrthoDB" id="409948at2759"/>
<evidence type="ECO:0000256" key="3">
    <source>
        <dbReference type="ARBA" id="ARBA00022792"/>
    </source>
</evidence>
<comment type="caution">
    <text evidence="10">The sequence shown here is derived from an EMBL/GenBank/DDBJ whole genome shotgun (WGS) entry which is preliminary data.</text>
</comment>
<sequence length="347" mass="37590">MATHGDVESQQQAQQQAHSEETPLLNQESHHAQEQAGAAQAQPRRYLSYSLKALAVLIAVGIAFVFVKGWIDAGSDVDALKKALGGGLSGAAAMVLQVLLLMPLRTIMNYQYRYGTSFSTASATLYTSGGLGRYYDGIGAALIQGPVSRFGDTAANAGILALLQSNSYLKDMPVLIKTIFASLCAAAFRMILTPVDTLKTTLQVQGPEGRTLLRERIKKHGVGTLWWGAFATAGATFVGHYPWFATYNTLSEAIQEPPKDQFFLWLLRLAFIGFAASLVSDCVSNSLRVVKTYRQVNETQVSYTKAAQLVIQGDGVSGLFGRGLPTRILCNGLQGLLFSILWKLFLD</sequence>
<evidence type="ECO:0000256" key="8">
    <source>
        <dbReference type="SAM" id="MobiDB-lite"/>
    </source>
</evidence>
<reference evidence="10 11" key="1">
    <citation type="journal article" date="2016" name="Genome Biol. Evol.">
        <title>Divergent and convergent evolution of fungal pathogenicity.</title>
        <authorList>
            <person name="Shang Y."/>
            <person name="Xiao G."/>
            <person name="Zheng P."/>
            <person name="Cen K."/>
            <person name="Zhan S."/>
            <person name="Wang C."/>
        </authorList>
    </citation>
    <scope>NUCLEOTIDE SEQUENCE [LARGE SCALE GENOMIC DNA]</scope>
    <source>
        <strain evidence="10 11">RCEF 3172</strain>
    </source>
</reference>
<comment type="similarity">
    <text evidence="7">Belongs to the mitochondrial carrier (TC 2.A.29) family.</text>
</comment>
<evidence type="ECO:0000256" key="6">
    <source>
        <dbReference type="PROSITE-ProRule" id="PRU00282"/>
    </source>
</evidence>